<organism evidence="2 3">
    <name type="scientific">Aspergillus coremiiformis</name>
    <dbReference type="NCBI Taxonomy" id="138285"/>
    <lineage>
        <taxon>Eukaryota</taxon>
        <taxon>Fungi</taxon>
        <taxon>Dikarya</taxon>
        <taxon>Ascomycota</taxon>
        <taxon>Pezizomycotina</taxon>
        <taxon>Eurotiomycetes</taxon>
        <taxon>Eurotiomycetidae</taxon>
        <taxon>Eurotiales</taxon>
        <taxon>Aspergillaceae</taxon>
        <taxon>Aspergillus</taxon>
        <taxon>Aspergillus subgen. Circumdati</taxon>
    </lineage>
</organism>
<dbReference type="AlphaFoldDB" id="A0A5N6YVT2"/>
<evidence type="ECO:0008006" key="4">
    <source>
        <dbReference type="Google" id="ProtNLM"/>
    </source>
</evidence>
<accession>A0A5N6YVT2</accession>
<evidence type="ECO:0000256" key="1">
    <source>
        <dbReference type="SAM" id="SignalP"/>
    </source>
</evidence>
<reference evidence="3" key="1">
    <citation type="submission" date="2019-04" db="EMBL/GenBank/DDBJ databases">
        <title>Friends and foes A comparative genomics studyof 23 Aspergillus species from section Flavi.</title>
        <authorList>
            <consortium name="DOE Joint Genome Institute"/>
            <person name="Kjaerbolling I."/>
            <person name="Vesth T."/>
            <person name="Frisvad J.C."/>
            <person name="Nybo J.L."/>
            <person name="Theobald S."/>
            <person name="Kildgaard S."/>
            <person name="Isbrandt T."/>
            <person name="Kuo A."/>
            <person name="Sato A."/>
            <person name="Lyhne E.K."/>
            <person name="Kogle M.E."/>
            <person name="Wiebenga A."/>
            <person name="Kun R.S."/>
            <person name="Lubbers R.J."/>
            <person name="Makela M.R."/>
            <person name="Barry K."/>
            <person name="Chovatia M."/>
            <person name="Clum A."/>
            <person name="Daum C."/>
            <person name="Haridas S."/>
            <person name="He G."/>
            <person name="LaButti K."/>
            <person name="Lipzen A."/>
            <person name="Mondo S."/>
            <person name="Riley R."/>
            <person name="Salamov A."/>
            <person name="Simmons B.A."/>
            <person name="Magnuson J.K."/>
            <person name="Henrissat B."/>
            <person name="Mortensen U.H."/>
            <person name="Larsen T.O."/>
            <person name="Devries R.P."/>
            <person name="Grigoriev I.V."/>
            <person name="Machida M."/>
            <person name="Baker S.E."/>
            <person name="Andersen M.R."/>
        </authorList>
    </citation>
    <scope>NUCLEOTIDE SEQUENCE [LARGE SCALE GENOMIC DNA]</scope>
    <source>
        <strain evidence="3">CBS 553.77</strain>
    </source>
</reference>
<dbReference type="Proteomes" id="UP000327118">
    <property type="component" value="Unassembled WGS sequence"/>
</dbReference>
<evidence type="ECO:0000313" key="2">
    <source>
        <dbReference type="EMBL" id="KAE8349547.1"/>
    </source>
</evidence>
<feature type="signal peptide" evidence="1">
    <location>
        <begin position="1"/>
        <end position="29"/>
    </location>
</feature>
<gene>
    <name evidence="2" type="ORF">BDV28DRAFT_59033</name>
</gene>
<keyword evidence="1" id="KW-0732">Signal</keyword>
<keyword evidence="3" id="KW-1185">Reference proteome</keyword>
<protein>
    <recommendedName>
        <fullName evidence="4">Secreted protein</fullName>
    </recommendedName>
</protein>
<evidence type="ECO:0000313" key="3">
    <source>
        <dbReference type="Proteomes" id="UP000327118"/>
    </source>
</evidence>
<feature type="chain" id="PRO_5025003561" description="Secreted protein" evidence="1">
    <location>
        <begin position="30"/>
        <end position="87"/>
    </location>
</feature>
<name>A0A5N6YVT2_9EURO</name>
<proteinExistence type="predicted"/>
<sequence length="87" mass="9341">MSEALPSSIKRFVRTLLQFILLGSHGVSALPVGGINFVRSDTTHGILLSIHLPHVMESYWCRPSSCCSGGLGMAFARLLCFSFIGSG</sequence>
<dbReference type="EMBL" id="ML739296">
    <property type="protein sequence ID" value="KAE8349547.1"/>
    <property type="molecule type" value="Genomic_DNA"/>
</dbReference>